<dbReference type="Pfam" id="PF13466">
    <property type="entry name" value="STAS_2"/>
    <property type="match status" value="1"/>
</dbReference>
<dbReference type="CDD" id="cd07043">
    <property type="entry name" value="STAS_anti-anti-sigma_factors"/>
    <property type="match status" value="1"/>
</dbReference>
<sequence length="120" mass="12944">MAAVVTGVYVQEVADLNVEVERGESGALVRVDGDLDKLTASLLKDCLTKLFAEGQVQVVIDTTELEFCDSSGLWVLVEHQRRITEHAGSLRLVGVHGVLQRVLDVTGLKAAFDSVIPAEL</sequence>
<keyword evidence="5" id="KW-1185">Reference proteome</keyword>
<reference evidence="4 5" key="1">
    <citation type="submission" date="2019-05" db="EMBL/GenBank/DDBJ databases">
        <title>Draft genome sequence of Nonomuraea zeae DSM 100528.</title>
        <authorList>
            <person name="Saricaoglu S."/>
            <person name="Isik K."/>
        </authorList>
    </citation>
    <scope>NUCLEOTIDE SEQUENCE [LARGE SCALE GENOMIC DNA]</scope>
    <source>
        <strain evidence="4 5">DSM 100528</strain>
    </source>
</reference>
<proteinExistence type="inferred from homology"/>
<name>A0A5S4FUI9_9ACTN</name>
<feature type="domain" description="STAS" evidence="3">
    <location>
        <begin position="16"/>
        <end position="120"/>
    </location>
</feature>
<dbReference type="PANTHER" id="PTHR33495">
    <property type="entry name" value="ANTI-SIGMA FACTOR ANTAGONIST TM_1081-RELATED-RELATED"/>
    <property type="match status" value="1"/>
</dbReference>
<dbReference type="AlphaFoldDB" id="A0A5S4FUI9"/>
<dbReference type="InterPro" id="IPR002645">
    <property type="entry name" value="STAS_dom"/>
</dbReference>
<evidence type="ECO:0000256" key="2">
    <source>
        <dbReference type="RuleBase" id="RU003749"/>
    </source>
</evidence>
<dbReference type="NCBIfam" id="TIGR00377">
    <property type="entry name" value="ant_ant_sig"/>
    <property type="match status" value="1"/>
</dbReference>
<dbReference type="Proteomes" id="UP000306628">
    <property type="component" value="Unassembled WGS sequence"/>
</dbReference>
<dbReference type="PANTHER" id="PTHR33495:SF2">
    <property type="entry name" value="ANTI-SIGMA FACTOR ANTAGONIST TM_1081-RELATED"/>
    <property type="match status" value="1"/>
</dbReference>
<protein>
    <recommendedName>
        <fullName evidence="2">Anti-sigma factor antagonist</fullName>
    </recommendedName>
</protein>
<evidence type="ECO:0000313" key="4">
    <source>
        <dbReference type="EMBL" id="TMR23791.1"/>
    </source>
</evidence>
<organism evidence="4 5">
    <name type="scientific">Nonomuraea zeae</name>
    <dbReference type="NCBI Taxonomy" id="1642303"/>
    <lineage>
        <taxon>Bacteria</taxon>
        <taxon>Bacillati</taxon>
        <taxon>Actinomycetota</taxon>
        <taxon>Actinomycetes</taxon>
        <taxon>Streptosporangiales</taxon>
        <taxon>Streptosporangiaceae</taxon>
        <taxon>Nonomuraea</taxon>
    </lineage>
</organism>
<dbReference type="InterPro" id="IPR036513">
    <property type="entry name" value="STAS_dom_sf"/>
</dbReference>
<dbReference type="InterPro" id="IPR058548">
    <property type="entry name" value="MlaB-like_STAS"/>
</dbReference>
<comment type="similarity">
    <text evidence="1 2">Belongs to the anti-sigma-factor antagonist family.</text>
</comment>
<dbReference type="EMBL" id="VCKX01000250">
    <property type="protein sequence ID" value="TMR23791.1"/>
    <property type="molecule type" value="Genomic_DNA"/>
</dbReference>
<dbReference type="Gene3D" id="3.30.750.24">
    <property type="entry name" value="STAS domain"/>
    <property type="match status" value="1"/>
</dbReference>
<evidence type="ECO:0000259" key="3">
    <source>
        <dbReference type="PROSITE" id="PS50801"/>
    </source>
</evidence>
<comment type="caution">
    <text evidence="4">The sequence shown here is derived from an EMBL/GenBank/DDBJ whole genome shotgun (WGS) entry which is preliminary data.</text>
</comment>
<dbReference type="GO" id="GO:0043856">
    <property type="term" value="F:anti-sigma factor antagonist activity"/>
    <property type="evidence" value="ECO:0007669"/>
    <property type="project" value="InterPro"/>
</dbReference>
<dbReference type="OrthoDB" id="4249752at2"/>
<dbReference type="PROSITE" id="PS50801">
    <property type="entry name" value="STAS"/>
    <property type="match status" value="1"/>
</dbReference>
<dbReference type="SUPFAM" id="SSF52091">
    <property type="entry name" value="SpoIIaa-like"/>
    <property type="match status" value="1"/>
</dbReference>
<accession>A0A5S4FUI9</accession>
<gene>
    <name evidence="4" type="ORF">ETD85_47420</name>
</gene>
<evidence type="ECO:0000256" key="1">
    <source>
        <dbReference type="ARBA" id="ARBA00009013"/>
    </source>
</evidence>
<evidence type="ECO:0000313" key="5">
    <source>
        <dbReference type="Proteomes" id="UP000306628"/>
    </source>
</evidence>
<dbReference type="InterPro" id="IPR003658">
    <property type="entry name" value="Anti-sigma_ant"/>
</dbReference>